<keyword evidence="9 14" id="KW-0676">Redox-active center</keyword>
<evidence type="ECO:0000256" key="6">
    <source>
        <dbReference type="ARBA" id="ARBA00023002"/>
    </source>
</evidence>
<dbReference type="RefSeq" id="WP_076695468.1">
    <property type="nucleotide sequence ID" value="NZ_CP015093.1"/>
</dbReference>
<dbReference type="NCBIfam" id="TIGR01350">
    <property type="entry name" value="lipoamide_DH"/>
    <property type="match status" value="1"/>
</dbReference>
<dbReference type="InterPro" id="IPR012999">
    <property type="entry name" value="Pyr_OxRdtase_I_AS"/>
</dbReference>
<feature type="domain" description="FAD/NAD(P)-binding" evidence="16">
    <location>
        <begin position="7"/>
        <end position="326"/>
    </location>
</feature>
<dbReference type="InterPro" id="IPR016156">
    <property type="entry name" value="FAD/NAD-linked_Rdtase_dimer_sf"/>
</dbReference>
<evidence type="ECO:0000256" key="10">
    <source>
        <dbReference type="ARBA" id="ARBA00049187"/>
    </source>
</evidence>
<evidence type="ECO:0000256" key="9">
    <source>
        <dbReference type="ARBA" id="ARBA00023284"/>
    </source>
</evidence>
<dbReference type="STRING" id="1250539.Ga0080574_TMP826"/>
<dbReference type="EC" id="1.8.1.4" evidence="2 14"/>
<dbReference type="KEGG" id="paby:Ga0080574_TMP826"/>
<dbReference type="PANTHER" id="PTHR22912:SF160">
    <property type="entry name" value="DIHYDROLIPOYL DEHYDROGENASE"/>
    <property type="match status" value="1"/>
</dbReference>
<comment type="catalytic activity">
    <reaction evidence="10 14">
        <text>N(6)-[(R)-dihydrolipoyl]-L-lysyl-[protein] + NAD(+) = N(6)-[(R)-lipoyl]-L-lysyl-[protein] + NADH + H(+)</text>
        <dbReference type="Rhea" id="RHEA:15045"/>
        <dbReference type="Rhea" id="RHEA-COMP:10474"/>
        <dbReference type="Rhea" id="RHEA-COMP:10475"/>
        <dbReference type="ChEBI" id="CHEBI:15378"/>
        <dbReference type="ChEBI" id="CHEBI:57540"/>
        <dbReference type="ChEBI" id="CHEBI:57945"/>
        <dbReference type="ChEBI" id="CHEBI:83099"/>
        <dbReference type="ChEBI" id="CHEBI:83100"/>
        <dbReference type="EC" id="1.8.1.4"/>
    </reaction>
</comment>
<dbReference type="SUPFAM" id="SSF55424">
    <property type="entry name" value="FAD/NAD-linked reductases, dimerisation (C-terminal) domain"/>
    <property type="match status" value="1"/>
</dbReference>
<evidence type="ECO:0000256" key="3">
    <source>
        <dbReference type="ARBA" id="ARBA00016961"/>
    </source>
</evidence>
<evidence type="ECO:0000256" key="11">
    <source>
        <dbReference type="PIRSR" id="PIRSR000350-2"/>
    </source>
</evidence>
<protein>
    <recommendedName>
        <fullName evidence="3 14">Dihydrolipoyl dehydrogenase</fullName>
        <ecNumber evidence="2 14">1.8.1.4</ecNumber>
    </recommendedName>
</protein>
<feature type="binding site" evidence="12">
    <location>
        <begin position="317"/>
        <end position="320"/>
    </location>
    <ligand>
        <name>FAD</name>
        <dbReference type="ChEBI" id="CHEBI:57692"/>
    </ligand>
</feature>
<evidence type="ECO:0000259" key="16">
    <source>
        <dbReference type="Pfam" id="PF07992"/>
    </source>
</evidence>
<comment type="cofactor">
    <cofactor evidence="12 14">
        <name>FAD</name>
        <dbReference type="ChEBI" id="CHEBI:57692"/>
    </cofactor>
    <text evidence="12 14">Binds 1 FAD per subunit.</text>
</comment>
<keyword evidence="8" id="KW-1015">Disulfide bond</keyword>
<sequence>MNTLNCKVLVIGGGPGGYVCAVRAGQAGLDTIVVEKARVGGTCLNVGCIPSKALIHVAEKHHVLTEAARGDSALGLSASAPGIDLSRTQVWKDGIVEGLTSGVAGLLRKAGVRQIEGTATIVDGKTVRVETDAEPVTIRCEALVLATGSVPADLPGLPFGGAVLSSTDALGLTERPETLAIVGGGYIGLEIGGAYAKLGTKVTVVEAAETILPQYDTALTKPVMARMKALGVAFELGVQAKAHDAEKAVLTVARGDEETGIAAEKVMVAVGRRPVIEGTGIESLSLDMEGRFIRIDTQCQTSMRGVYAIGDVTGDPMLAHRAFAQGEIVAKHLAGDSAHWDKRCIPAVCYTDPEIVTVGLLPDAARAAQETTATAVFPLQANGRALTLERKDGFVRVVYDKQNELVLGIQAVGAGCAEMAGEFALAIEMCATLTDIAETIHAHPTLGETLQEAALSGRGLALHI</sequence>
<evidence type="ECO:0000256" key="4">
    <source>
        <dbReference type="ARBA" id="ARBA00022630"/>
    </source>
</evidence>
<dbReference type="InterPro" id="IPR023753">
    <property type="entry name" value="FAD/NAD-binding_dom"/>
</dbReference>
<dbReference type="OrthoDB" id="9776382at2"/>
<dbReference type="Gene3D" id="3.50.50.60">
    <property type="entry name" value="FAD/NAD(P)-binding domain"/>
    <property type="match status" value="2"/>
</dbReference>
<dbReference type="PIRSF" id="PIRSF000350">
    <property type="entry name" value="Mercury_reductase_MerA"/>
    <property type="match status" value="1"/>
</dbReference>
<gene>
    <name evidence="17" type="ORF">Ga0080574_TMP826</name>
</gene>
<keyword evidence="18" id="KW-1185">Reference proteome</keyword>
<feature type="disulfide bond" description="Redox-active" evidence="13">
    <location>
        <begin position="43"/>
        <end position="48"/>
    </location>
</feature>
<dbReference type="InterPro" id="IPR006258">
    <property type="entry name" value="Lipoamide_DH"/>
</dbReference>
<dbReference type="AlphaFoldDB" id="A0A1P8UP42"/>
<dbReference type="InterPro" id="IPR036188">
    <property type="entry name" value="FAD/NAD-bd_sf"/>
</dbReference>
<feature type="binding site" evidence="12">
    <location>
        <position position="206"/>
    </location>
    <ligand>
        <name>NAD(+)</name>
        <dbReference type="ChEBI" id="CHEBI:57540"/>
    </ligand>
</feature>
<dbReference type="PANTHER" id="PTHR22912">
    <property type="entry name" value="DISULFIDE OXIDOREDUCTASE"/>
    <property type="match status" value="1"/>
</dbReference>
<evidence type="ECO:0000256" key="14">
    <source>
        <dbReference type="RuleBase" id="RU003692"/>
    </source>
</evidence>
<dbReference type="InterPro" id="IPR004099">
    <property type="entry name" value="Pyr_nucl-diS_OxRdtase_dimer"/>
</dbReference>
<dbReference type="GO" id="GO:0006103">
    <property type="term" value="P:2-oxoglutarate metabolic process"/>
    <property type="evidence" value="ECO:0007669"/>
    <property type="project" value="TreeGrafter"/>
</dbReference>
<proteinExistence type="inferred from homology"/>
<feature type="active site" description="Proton acceptor" evidence="11">
    <location>
        <position position="443"/>
    </location>
</feature>
<comment type="miscellaneous">
    <text evidence="14">The active site is a redox-active disulfide bond.</text>
</comment>
<evidence type="ECO:0000313" key="18">
    <source>
        <dbReference type="Proteomes" id="UP000187059"/>
    </source>
</evidence>
<feature type="binding site" evidence="12">
    <location>
        <position position="52"/>
    </location>
    <ligand>
        <name>FAD</name>
        <dbReference type="ChEBI" id="CHEBI:57692"/>
    </ligand>
</feature>
<dbReference type="Pfam" id="PF07992">
    <property type="entry name" value="Pyr_redox_2"/>
    <property type="match status" value="1"/>
</dbReference>
<keyword evidence="4 14" id="KW-0285">Flavoprotein</keyword>
<evidence type="ECO:0000256" key="1">
    <source>
        <dbReference type="ARBA" id="ARBA00007532"/>
    </source>
</evidence>
<keyword evidence="5 12" id="KW-0274">FAD</keyword>
<organism evidence="17 18">
    <name type="scientific">Salipiger abyssi</name>
    <dbReference type="NCBI Taxonomy" id="1250539"/>
    <lineage>
        <taxon>Bacteria</taxon>
        <taxon>Pseudomonadati</taxon>
        <taxon>Pseudomonadota</taxon>
        <taxon>Alphaproteobacteria</taxon>
        <taxon>Rhodobacterales</taxon>
        <taxon>Roseobacteraceae</taxon>
        <taxon>Salipiger</taxon>
    </lineage>
</organism>
<dbReference type="GO" id="GO:0004148">
    <property type="term" value="F:dihydrolipoyl dehydrogenase (NADH) activity"/>
    <property type="evidence" value="ECO:0007669"/>
    <property type="project" value="UniProtKB-EC"/>
</dbReference>
<keyword evidence="12" id="KW-0547">Nucleotide-binding</keyword>
<dbReference type="FunFam" id="3.30.390.30:FF:000001">
    <property type="entry name" value="Dihydrolipoyl dehydrogenase"/>
    <property type="match status" value="1"/>
</dbReference>
<comment type="similarity">
    <text evidence="1 14">Belongs to the class-I pyridine nucleotide-disulfide oxidoreductase family.</text>
</comment>
<dbReference type="InterPro" id="IPR001100">
    <property type="entry name" value="Pyr_nuc-diS_OxRdtase"/>
</dbReference>
<dbReference type="SUPFAM" id="SSF51905">
    <property type="entry name" value="FAD/NAD(P)-binding domain"/>
    <property type="match status" value="1"/>
</dbReference>
<dbReference type="EMBL" id="CP015093">
    <property type="protein sequence ID" value="APZ51160.1"/>
    <property type="molecule type" value="Genomic_DNA"/>
</dbReference>
<evidence type="ECO:0000313" key="17">
    <source>
        <dbReference type="EMBL" id="APZ51160.1"/>
    </source>
</evidence>
<evidence type="ECO:0000256" key="12">
    <source>
        <dbReference type="PIRSR" id="PIRSR000350-3"/>
    </source>
</evidence>
<name>A0A1P8UP42_9RHOB</name>
<feature type="binding site" evidence="12">
    <location>
        <position position="271"/>
    </location>
    <ligand>
        <name>NAD(+)</name>
        <dbReference type="ChEBI" id="CHEBI:57540"/>
    </ligand>
</feature>
<feature type="binding site" evidence="12">
    <location>
        <begin position="183"/>
        <end position="190"/>
    </location>
    <ligand>
        <name>NAD(+)</name>
        <dbReference type="ChEBI" id="CHEBI:57540"/>
    </ligand>
</feature>
<keyword evidence="7 12" id="KW-0520">NAD</keyword>
<dbReference type="GO" id="GO:0050660">
    <property type="term" value="F:flavin adenine dinucleotide binding"/>
    <property type="evidence" value="ECO:0007669"/>
    <property type="project" value="InterPro"/>
</dbReference>
<dbReference type="PRINTS" id="PR00411">
    <property type="entry name" value="PNDRDTASEI"/>
</dbReference>
<evidence type="ECO:0000256" key="8">
    <source>
        <dbReference type="ARBA" id="ARBA00023157"/>
    </source>
</evidence>
<dbReference type="Proteomes" id="UP000187059">
    <property type="component" value="Chromosome"/>
</dbReference>
<evidence type="ECO:0000256" key="13">
    <source>
        <dbReference type="PIRSR" id="PIRSR000350-4"/>
    </source>
</evidence>
<evidence type="ECO:0000259" key="15">
    <source>
        <dbReference type="Pfam" id="PF02852"/>
    </source>
</evidence>
<evidence type="ECO:0000256" key="5">
    <source>
        <dbReference type="ARBA" id="ARBA00022827"/>
    </source>
</evidence>
<dbReference type="PROSITE" id="PS00076">
    <property type="entry name" value="PYRIDINE_REDOX_1"/>
    <property type="match status" value="1"/>
</dbReference>
<reference evidence="17 18" key="1">
    <citation type="submission" date="2016-04" db="EMBL/GenBank/DDBJ databases">
        <title>Deep-sea bacteria in the southern Pacific.</title>
        <authorList>
            <person name="Tang K."/>
        </authorList>
    </citation>
    <scope>NUCLEOTIDE SEQUENCE [LARGE SCALE GENOMIC DNA]</scope>
    <source>
        <strain evidence="17 18">JLT2014</strain>
    </source>
</reference>
<dbReference type="PRINTS" id="PR00368">
    <property type="entry name" value="FADPNR"/>
</dbReference>
<keyword evidence="6 14" id="KW-0560">Oxidoreductase</keyword>
<accession>A0A1P8UP42</accession>
<feature type="binding site" evidence="12">
    <location>
        <begin position="147"/>
        <end position="149"/>
    </location>
    <ligand>
        <name>FAD</name>
        <dbReference type="ChEBI" id="CHEBI:57692"/>
    </ligand>
</feature>
<feature type="domain" description="Pyridine nucleotide-disulphide oxidoreductase dimerisation" evidence="15">
    <location>
        <begin position="345"/>
        <end position="454"/>
    </location>
</feature>
<dbReference type="InterPro" id="IPR050151">
    <property type="entry name" value="Class-I_Pyr_Nuc-Dis_Oxidored"/>
</dbReference>
<dbReference type="Pfam" id="PF02852">
    <property type="entry name" value="Pyr_redox_dim"/>
    <property type="match status" value="1"/>
</dbReference>
<evidence type="ECO:0000256" key="7">
    <source>
        <dbReference type="ARBA" id="ARBA00023027"/>
    </source>
</evidence>
<evidence type="ECO:0000256" key="2">
    <source>
        <dbReference type="ARBA" id="ARBA00012608"/>
    </source>
</evidence>
<feature type="binding site" evidence="12">
    <location>
        <position position="311"/>
    </location>
    <ligand>
        <name>FAD</name>
        <dbReference type="ChEBI" id="CHEBI:57692"/>
    </ligand>
</feature>
<dbReference type="Gene3D" id="3.30.390.30">
    <property type="match status" value="1"/>
</dbReference>